<name>A0A4R4UX00_9PSEU</name>
<evidence type="ECO:0000313" key="2">
    <source>
        <dbReference type="Proteomes" id="UP000294744"/>
    </source>
</evidence>
<keyword evidence="2" id="KW-1185">Reference proteome</keyword>
<protein>
    <submittedName>
        <fullName evidence="1">DUF4192 domain-containing protein</fullName>
    </submittedName>
</protein>
<dbReference type="RefSeq" id="WP_132620306.1">
    <property type="nucleotide sequence ID" value="NZ_SMKV01000005.1"/>
</dbReference>
<evidence type="ECO:0000313" key="1">
    <source>
        <dbReference type="EMBL" id="TDC95126.1"/>
    </source>
</evidence>
<sequence>MTTRLNTQISLSDPGDVLAALPHMIGFNPVNSFVLLTLHDLTSTPKFGMTLRVDLPCPANACAFGEFLLTGPLSRKNVEGVIMVVVGDRPNHSGCPESCGGRCHESDESGPDSEPPMLGLIEVVRKTLLQAGIVTAHALHVPEIAAGEKWRCYFDEGCRGVVADPKESAMGAVMAAEGSVTFGSREELRELVAPESRELINRWSAKLDALTEEAIDSYDPSRVTEDLRKVFGAIQRIAAGSALTEDDLLGVLQAVADVRVRDIVMGTALSDLARPAEELWLTLVRKAPDPELVEVAALLAFSAYVRGEGALAGVALERIEGVRPEHTLGTLLRQAMDAGIPPAELAVIARHSVDDAQLLLDEDGGC</sequence>
<dbReference type="OrthoDB" id="3264463at2"/>
<comment type="caution">
    <text evidence="1">The sequence shown here is derived from an EMBL/GenBank/DDBJ whole genome shotgun (WGS) entry which is preliminary data.</text>
</comment>
<dbReference type="Proteomes" id="UP000294744">
    <property type="component" value="Unassembled WGS sequence"/>
</dbReference>
<dbReference type="InterPro" id="IPR025447">
    <property type="entry name" value="DUF4192"/>
</dbReference>
<reference evidence="1 2" key="1">
    <citation type="submission" date="2019-03" db="EMBL/GenBank/DDBJ databases">
        <title>Draft genome sequences of novel Actinobacteria.</title>
        <authorList>
            <person name="Sahin N."/>
            <person name="Ay H."/>
            <person name="Saygin H."/>
        </authorList>
    </citation>
    <scope>NUCLEOTIDE SEQUENCE [LARGE SCALE GENOMIC DNA]</scope>
    <source>
        <strain evidence="1 2">16K404</strain>
    </source>
</reference>
<gene>
    <name evidence="1" type="ORF">E1161_05710</name>
</gene>
<accession>A0A4R4UX00</accession>
<proteinExistence type="predicted"/>
<dbReference type="EMBL" id="SMKV01000005">
    <property type="protein sequence ID" value="TDC95126.1"/>
    <property type="molecule type" value="Genomic_DNA"/>
</dbReference>
<dbReference type="Pfam" id="PF13830">
    <property type="entry name" value="DUF4192"/>
    <property type="match status" value="1"/>
</dbReference>
<organism evidence="1 2">
    <name type="scientific">Saccharopolyspora aridisoli</name>
    <dbReference type="NCBI Taxonomy" id="2530385"/>
    <lineage>
        <taxon>Bacteria</taxon>
        <taxon>Bacillati</taxon>
        <taxon>Actinomycetota</taxon>
        <taxon>Actinomycetes</taxon>
        <taxon>Pseudonocardiales</taxon>
        <taxon>Pseudonocardiaceae</taxon>
        <taxon>Saccharopolyspora</taxon>
    </lineage>
</organism>
<dbReference type="AlphaFoldDB" id="A0A4R4UX00"/>